<evidence type="ECO:0000256" key="4">
    <source>
        <dbReference type="SAM" id="MobiDB-lite"/>
    </source>
</evidence>
<keyword evidence="3" id="KW-0804">Transcription</keyword>
<dbReference type="InterPro" id="IPR035418">
    <property type="entry name" value="AraC-bd_2"/>
</dbReference>
<dbReference type="InterPro" id="IPR050204">
    <property type="entry name" value="AraC_XylS_family_regulators"/>
</dbReference>
<evidence type="ECO:0000256" key="3">
    <source>
        <dbReference type="ARBA" id="ARBA00023163"/>
    </source>
</evidence>
<dbReference type="OrthoDB" id="9799345at2"/>
<proteinExistence type="predicted"/>
<keyword evidence="1" id="KW-0805">Transcription regulation</keyword>
<dbReference type="SUPFAM" id="SSF46689">
    <property type="entry name" value="Homeodomain-like"/>
    <property type="match status" value="1"/>
</dbReference>
<evidence type="ECO:0000256" key="1">
    <source>
        <dbReference type="ARBA" id="ARBA00023015"/>
    </source>
</evidence>
<dbReference type="Pfam" id="PF14525">
    <property type="entry name" value="AraC_binding_2"/>
    <property type="match status" value="1"/>
</dbReference>
<organism evidence="6 7">
    <name type="scientific">Streptomyces mimosae</name>
    <dbReference type="NCBI Taxonomy" id="2586635"/>
    <lineage>
        <taxon>Bacteria</taxon>
        <taxon>Bacillati</taxon>
        <taxon>Actinomycetota</taxon>
        <taxon>Actinomycetes</taxon>
        <taxon>Kitasatosporales</taxon>
        <taxon>Streptomycetaceae</taxon>
        <taxon>Streptomyces</taxon>
    </lineage>
</organism>
<dbReference type="Gene3D" id="1.10.10.60">
    <property type="entry name" value="Homeodomain-like"/>
    <property type="match status" value="1"/>
</dbReference>
<dbReference type="InterPro" id="IPR018060">
    <property type="entry name" value="HTH_AraC"/>
</dbReference>
<dbReference type="InterPro" id="IPR009057">
    <property type="entry name" value="Homeodomain-like_sf"/>
</dbReference>
<protein>
    <submittedName>
        <fullName evidence="6">Helix-turn-helix domain-containing protein</fullName>
    </submittedName>
</protein>
<evidence type="ECO:0000259" key="5">
    <source>
        <dbReference type="PROSITE" id="PS01124"/>
    </source>
</evidence>
<dbReference type="InterPro" id="IPR018062">
    <property type="entry name" value="HTH_AraC-typ_CS"/>
</dbReference>
<dbReference type="Pfam" id="PF12833">
    <property type="entry name" value="HTH_18"/>
    <property type="match status" value="1"/>
</dbReference>
<dbReference type="AlphaFoldDB" id="A0A5N6A1E1"/>
<dbReference type="PANTHER" id="PTHR46796">
    <property type="entry name" value="HTH-TYPE TRANSCRIPTIONAL ACTIVATOR RHAS-RELATED"/>
    <property type="match status" value="1"/>
</dbReference>
<dbReference type="EMBL" id="VDLY02000016">
    <property type="protein sequence ID" value="KAB8161913.1"/>
    <property type="molecule type" value="Genomic_DNA"/>
</dbReference>
<gene>
    <name evidence="6" type="ORF">FH607_022810</name>
</gene>
<evidence type="ECO:0000313" key="7">
    <source>
        <dbReference type="Proteomes" id="UP000314251"/>
    </source>
</evidence>
<dbReference type="PROSITE" id="PS00041">
    <property type="entry name" value="HTH_ARAC_FAMILY_1"/>
    <property type="match status" value="1"/>
</dbReference>
<comment type="caution">
    <text evidence="6">The sequence shown here is derived from an EMBL/GenBank/DDBJ whole genome shotgun (WGS) entry which is preliminary data.</text>
</comment>
<evidence type="ECO:0000313" key="6">
    <source>
        <dbReference type="EMBL" id="KAB8161913.1"/>
    </source>
</evidence>
<reference evidence="6" key="1">
    <citation type="submission" date="2019-10" db="EMBL/GenBank/DDBJ databases">
        <title>Nonomuraea sp. nov., isolated from Phyllanthus amarus.</title>
        <authorList>
            <person name="Klykleung N."/>
            <person name="Tanasupawat S."/>
        </authorList>
    </citation>
    <scope>NUCLEOTIDE SEQUENCE [LARGE SCALE GENOMIC DNA]</scope>
    <source>
        <strain evidence="6">3MP-10</strain>
    </source>
</reference>
<name>A0A5N6A1E1_9ACTN</name>
<dbReference type="GO" id="GO:0003700">
    <property type="term" value="F:DNA-binding transcription factor activity"/>
    <property type="evidence" value="ECO:0007669"/>
    <property type="project" value="InterPro"/>
</dbReference>
<keyword evidence="2" id="KW-0238">DNA-binding</keyword>
<keyword evidence="7" id="KW-1185">Reference proteome</keyword>
<dbReference type="Proteomes" id="UP000314251">
    <property type="component" value="Unassembled WGS sequence"/>
</dbReference>
<dbReference type="PANTHER" id="PTHR46796:SF6">
    <property type="entry name" value="ARAC SUBFAMILY"/>
    <property type="match status" value="1"/>
</dbReference>
<feature type="domain" description="HTH araC/xylS-type" evidence="5">
    <location>
        <begin position="249"/>
        <end position="350"/>
    </location>
</feature>
<accession>A0A5N6A1E1</accession>
<evidence type="ECO:0000256" key="2">
    <source>
        <dbReference type="ARBA" id="ARBA00023125"/>
    </source>
</evidence>
<dbReference type="PROSITE" id="PS01124">
    <property type="entry name" value="HTH_ARAC_FAMILY_2"/>
    <property type="match status" value="1"/>
</dbReference>
<feature type="compositionally biased region" description="Pro residues" evidence="4">
    <location>
        <begin position="1"/>
        <end position="12"/>
    </location>
</feature>
<feature type="region of interest" description="Disordered" evidence="4">
    <location>
        <begin position="1"/>
        <end position="40"/>
    </location>
</feature>
<sequence>MPLELPGPPHAPADPSRRPGRAAGCGGGEPVRETVYSGEGRSGAERFERWRQAAFASHNPCELLLERPEDFDASLRVLDLGAVWGTSFRCPPMTSARTARLIRQADPELLYLAVPRRGRIAVDHADGQLTVDTGQLLVMSSSYPYRARLSGGDDAEPAFALDDLLVPRALLPASLATCSPSVALCLPSDLGLGGLLSQFLTQLVDDADAFRPASPHTLGTVAVDLVGALLSAHLDRPLPPEERERALTLRVHAFVQRHLAEPDLSPAHIAAAHHLSVRSLHRLFQRNGTTVRSFLRGQRLERARRALRDPASAQLPIAAIARRHGFVRPADFTRAFRAAYGQPPSDYREAALRGAIGCGGS</sequence>
<dbReference type="SMART" id="SM00342">
    <property type="entry name" value="HTH_ARAC"/>
    <property type="match status" value="1"/>
</dbReference>
<dbReference type="GO" id="GO:0043565">
    <property type="term" value="F:sequence-specific DNA binding"/>
    <property type="evidence" value="ECO:0007669"/>
    <property type="project" value="InterPro"/>
</dbReference>